<dbReference type="EMBL" id="CAJNJA010053264">
    <property type="protein sequence ID" value="CAE7849842.1"/>
    <property type="molecule type" value="Genomic_DNA"/>
</dbReference>
<feature type="compositionally biased region" description="Basic and acidic residues" evidence="1">
    <location>
        <begin position="47"/>
        <end position="58"/>
    </location>
</feature>
<evidence type="ECO:0000256" key="1">
    <source>
        <dbReference type="SAM" id="MobiDB-lite"/>
    </source>
</evidence>
<evidence type="ECO:0000313" key="3">
    <source>
        <dbReference type="EMBL" id="CAE7849842.1"/>
    </source>
</evidence>
<evidence type="ECO:0000313" key="4">
    <source>
        <dbReference type="Proteomes" id="UP000601435"/>
    </source>
</evidence>
<feature type="signal peptide" evidence="2">
    <location>
        <begin position="1"/>
        <end position="18"/>
    </location>
</feature>
<dbReference type="Proteomes" id="UP000601435">
    <property type="component" value="Unassembled WGS sequence"/>
</dbReference>
<gene>
    <name evidence="3" type="ORF">SNEC2469_LOCUS26304</name>
</gene>
<dbReference type="OrthoDB" id="429983at2759"/>
<reference evidence="3" key="1">
    <citation type="submission" date="2021-02" db="EMBL/GenBank/DDBJ databases">
        <authorList>
            <person name="Dougan E. K."/>
            <person name="Rhodes N."/>
            <person name="Thang M."/>
            <person name="Chan C."/>
        </authorList>
    </citation>
    <scope>NUCLEOTIDE SEQUENCE</scope>
</reference>
<comment type="caution">
    <text evidence="3">The sequence shown here is derived from an EMBL/GenBank/DDBJ whole genome shotgun (WGS) entry which is preliminary data.</text>
</comment>
<sequence>MVRAMPIIMLLLVLPVSGMRNVEEASREVGQQRGNVGDVAEHRDHVKEGLSDTGHCHGETTTPEESKTACTTNADCRYCGADWECYHMKPDTLKMKQQFYPDTQWLPAYCHHI</sequence>
<protein>
    <submittedName>
        <fullName evidence="3">Uncharacterized protein</fullName>
    </submittedName>
</protein>
<feature type="region of interest" description="Disordered" evidence="1">
    <location>
        <begin position="47"/>
        <end position="68"/>
    </location>
</feature>
<organism evidence="3 4">
    <name type="scientific">Symbiodinium necroappetens</name>
    <dbReference type="NCBI Taxonomy" id="1628268"/>
    <lineage>
        <taxon>Eukaryota</taxon>
        <taxon>Sar</taxon>
        <taxon>Alveolata</taxon>
        <taxon>Dinophyceae</taxon>
        <taxon>Suessiales</taxon>
        <taxon>Symbiodiniaceae</taxon>
        <taxon>Symbiodinium</taxon>
    </lineage>
</organism>
<evidence type="ECO:0000256" key="2">
    <source>
        <dbReference type="SAM" id="SignalP"/>
    </source>
</evidence>
<dbReference type="AlphaFoldDB" id="A0A813A1D4"/>
<feature type="chain" id="PRO_5032759254" evidence="2">
    <location>
        <begin position="19"/>
        <end position="113"/>
    </location>
</feature>
<feature type="compositionally biased region" description="Polar residues" evidence="1">
    <location>
        <begin position="59"/>
        <end position="68"/>
    </location>
</feature>
<name>A0A813A1D4_9DINO</name>
<keyword evidence="4" id="KW-1185">Reference proteome</keyword>
<keyword evidence="2" id="KW-0732">Signal</keyword>
<proteinExistence type="predicted"/>
<accession>A0A813A1D4</accession>